<name>A0A829ZAV2_9FIRM</name>
<dbReference type="AlphaFoldDB" id="A0A829ZAV2"/>
<feature type="transmembrane region" description="Helical" evidence="1">
    <location>
        <begin position="89"/>
        <end position="109"/>
    </location>
</feature>
<keyword evidence="1" id="KW-0812">Transmembrane</keyword>
<evidence type="ECO:0000313" key="3">
    <source>
        <dbReference type="Proteomes" id="UP000490821"/>
    </source>
</evidence>
<accession>A0A829ZAV2</accession>
<reference evidence="2 3" key="1">
    <citation type="journal article" date="2020" name="Microbiome">
        <title>Single-cell genomics of uncultured bacteria reveals dietary fiber responders in the mouse gut microbiota.</title>
        <authorList>
            <person name="Chijiiwa R."/>
            <person name="Hosokawa M."/>
            <person name="Kogawa M."/>
            <person name="Nishikawa Y."/>
            <person name="Ide K."/>
            <person name="Sakanashi C."/>
            <person name="Takahashi K."/>
            <person name="Takeyama H."/>
        </authorList>
    </citation>
    <scope>NUCLEOTIDE SEQUENCE [LARGE SCALE GENOMIC DNA]</scope>
    <source>
        <strain evidence="2">IMSAGC_017</strain>
    </source>
</reference>
<dbReference type="Proteomes" id="UP000490821">
    <property type="component" value="Unassembled WGS sequence"/>
</dbReference>
<proteinExistence type="predicted"/>
<organism evidence="2 3">
    <name type="scientific">Thomasclavelia cocleata</name>
    <dbReference type="NCBI Taxonomy" id="69824"/>
    <lineage>
        <taxon>Bacteria</taxon>
        <taxon>Bacillati</taxon>
        <taxon>Bacillota</taxon>
        <taxon>Erysipelotrichia</taxon>
        <taxon>Erysipelotrichales</taxon>
        <taxon>Coprobacillaceae</taxon>
        <taxon>Thomasclavelia</taxon>
    </lineage>
</organism>
<comment type="caution">
    <text evidence="2">The sequence shown here is derived from an EMBL/GenBank/DDBJ whole genome shotgun (WGS) entry which is preliminary data.</text>
</comment>
<keyword evidence="1" id="KW-1133">Transmembrane helix</keyword>
<dbReference type="EMBL" id="BLMI01000161">
    <property type="protein sequence ID" value="GFI41226.1"/>
    <property type="molecule type" value="Genomic_DNA"/>
</dbReference>
<sequence length="123" mass="14845">MFTFSSITLIFNSKIIEILELFNYRLLFYEIIIFMILKNILNLKFLFKLEKLDKKTKCNKEIINVVVFNIVYFIITTIIYFVFEKVFVLSPSSIFVSILSIITIIYNYTRINKIRYKKKSRIK</sequence>
<protein>
    <submittedName>
        <fullName evidence="2">Uncharacterized protein</fullName>
    </submittedName>
</protein>
<feature type="transmembrane region" description="Helical" evidence="1">
    <location>
        <begin position="22"/>
        <end position="41"/>
    </location>
</feature>
<evidence type="ECO:0000256" key="1">
    <source>
        <dbReference type="SAM" id="Phobius"/>
    </source>
</evidence>
<evidence type="ECO:0000313" key="2">
    <source>
        <dbReference type="EMBL" id="GFI41226.1"/>
    </source>
</evidence>
<keyword evidence="1" id="KW-0472">Membrane</keyword>
<gene>
    <name evidence="2" type="ORF">IMSAGC017_01269</name>
</gene>
<feature type="transmembrane region" description="Helical" evidence="1">
    <location>
        <begin position="62"/>
        <end position="83"/>
    </location>
</feature>